<feature type="domain" description="Fibrinogen C-terminal" evidence="3">
    <location>
        <begin position="349"/>
        <end position="582"/>
    </location>
</feature>
<keyword evidence="5" id="KW-1185">Reference proteome</keyword>
<feature type="region of interest" description="Disordered" evidence="2">
    <location>
        <begin position="101"/>
        <end position="134"/>
    </location>
</feature>
<proteinExistence type="predicted"/>
<evidence type="ECO:0000313" key="4">
    <source>
        <dbReference type="Ensembl" id="ENSCSAVP00000016012.1"/>
    </source>
</evidence>
<dbReference type="PROSITE" id="PS51406">
    <property type="entry name" value="FIBRINOGEN_C_2"/>
    <property type="match status" value="1"/>
</dbReference>
<dbReference type="SUPFAM" id="SSF56496">
    <property type="entry name" value="Fibrinogen C-terminal domain-like"/>
    <property type="match status" value="1"/>
</dbReference>
<dbReference type="Ensembl" id="ENSCSAVT00000016192.1">
    <property type="protein sequence ID" value="ENSCSAVP00000016012.1"/>
    <property type="gene ID" value="ENSCSAVG00000009431.1"/>
</dbReference>
<dbReference type="Pfam" id="PF00147">
    <property type="entry name" value="Fibrinogen_C"/>
    <property type="match status" value="1"/>
</dbReference>
<dbReference type="CDD" id="cd00087">
    <property type="entry name" value="FReD"/>
    <property type="match status" value="1"/>
</dbReference>
<evidence type="ECO:0000259" key="3">
    <source>
        <dbReference type="PROSITE" id="PS51406"/>
    </source>
</evidence>
<dbReference type="InterPro" id="IPR050373">
    <property type="entry name" value="Fibrinogen_C-term_domain"/>
</dbReference>
<name>H2ZEJ6_CIOSA</name>
<organism evidence="4 5">
    <name type="scientific">Ciona savignyi</name>
    <name type="common">Pacific transparent sea squirt</name>
    <dbReference type="NCBI Taxonomy" id="51511"/>
    <lineage>
        <taxon>Eukaryota</taxon>
        <taxon>Metazoa</taxon>
        <taxon>Chordata</taxon>
        <taxon>Tunicata</taxon>
        <taxon>Ascidiacea</taxon>
        <taxon>Phlebobranchia</taxon>
        <taxon>Cionidae</taxon>
        <taxon>Ciona</taxon>
    </lineage>
</organism>
<dbReference type="HOGENOM" id="CLU_464289_0_0_1"/>
<dbReference type="InterPro" id="IPR002181">
    <property type="entry name" value="Fibrinogen_a/b/g_C_dom"/>
</dbReference>
<dbReference type="PROSITE" id="PS00514">
    <property type="entry name" value="FIBRINOGEN_C_1"/>
    <property type="match status" value="1"/>
</dbReference>
<keyword evidence="1" id="KW-1015">Disulfide bond</keyword>
<dbReference type="GeneTree" id="ENSGT00940000165491"/>
<reference evidence="4" key="2">
    <citation type="submission" date="2025-08" db="UniProtKB">
        <authorList>
            <consortium name="Ensembl"/>
        </authorList>
    </citation>
    <scope>IDENTIFICATION</scope>
</reference>
<dbReference type="OMA" id="CCERVSF"/>
<dbReference type="Gene3D" id="3.90.215.10">
    <property type="entry name" value="Gamma Fibrinogen, chain A, domain 1"/>
    <property type="match status" value="1"/>
</dbReference>
<evidence type="ECO:0000256" key="2">
    <source>
        <dbReference type="SAM" id="MobiDB-lite"/>
    </source>
</evidence>
<dbReference type="Proteomes" id="UP000007875">
    <property type="component" value="Unassembled WGS sequence"/>
</dbReference>
<evidence type="ECO:0000313" key="5">
    <source>
        <dbReference type="Proteomes" id="UP000007875"/>
    </source>
</evidence>
<reference evidence="4" key="3">
    <citation type="submission" date="2025-09" db="UniProtKB">
        <authorList>
            <consortium name="Ensembl"/>
        </authorList>
    </citation>
    <scope>IDENTIFICATION</scope>
</reference>
<feature type="compositionally biased region" description="Basic and acidic residues" evidence="2">
    <location>
        <begin position="117"/>
        <end position="130"/>
    </location>
</feature>
<dbReference type="GO" id="GO:0005615">
    <property type="term" value="C:extracellular space"/>
    <property type="evidence" value="ECO:0007669"/>
    <property type="project" value="TreeGrafter"/>
</dbReference>
<dbReference type="InterPro" id="IPR036056">
    <property type="entry name" value="Fibrinogen-like_C"/>
</dbReference>
<dbReference type="InterPro" id="IPR014716">
    <property type="entry name" value="Fibrinogen_a/b/g_C_1"/>
</dbReference>
<evidence type="ECO:0000256" key="1">
    <source>
        <dbReference type="ARBA" id="ARBA00023157"/>
    </source>
</evidence>
<dbReference type="STRING" id="51511.ENSCSAVP00000016012"/>
<protein>
    <recommendedName>
        <fullName evidence="3">Fibrinogen C-terminal domain-containing protein</fullName>
    </recommendedName>
</protein>
<dbReference type="PANTHER" id="PTHR19143">
    <property type="entry name" value="FIBRINOGEN/TENASCIN/ANGIOPOEITIN"/>
    <property type="match status" value="1"/>
</dbReference>
<dbReference type="InParanoid" id="H2ZEJ6"/>
<dbReference type="AlphaFoldDB" id="H2ZEJ6"/>
<dbReference type="eggNOG" id="KOG2579">
    <property type="taxonomic scope" value="Eukaryota"/>
</dbReference>
<sequence>NGFAESAASSCSMKVGKMCNEDGSCQYKVNVPSFDIVGSLATMAGAGNTGPNCDNLTKSLEILKVNQAQLMQQNERLMLTVTNDLSALESRMSQNMKVLSNSVRSLETARNESSAVRSEDNDRLPERNDPDQDSIELLVRMGKLTTPKPSTSFRSNDDLVRDQGPDFQRMFSELRDFMLESLQGVENKVTAKIEALSLSCTGQGKKDTDDDENDTLPSSDEVILNLTKGPQMMLCKTCCERVSFAEYTRAQDESDEVKDALPEYTTGQTISVERFEQESQEIPIITNTSVSDTIGSSVRDANVTVFEEGSALNPPDDSDVQEEVANRTILERIYQTTVMRQITTPVPSQVTERLPYDCAELYTRGNRTNGIYEIKPNTDETWMVYCDMETAGGGWTVIQKRVDGEENFSRNWKAYKNGFGDKNKDHWIGLERMHHLTTSNKSRRLKLRIDLIDWDDVNHYAEYETFRVRGEGKNYQLIAKKFSGTAGDALNYGENYNHNMQAFTTFDRDNDGYALGNCGRYYRSGWWFNACFAANLNGNYYTGPYRGVQNGIYWGTWYKLSDSRSNARYSFKYVDMKVRPLNFEASTV</sequence>
<dbReference type="SMART" id="SM00186">
    <property type="entry name" value="FBG"/>
    <property type="match status" value="1"/>
</dbReference>
<dbReference type="NCBIfam" id="NF040941">
    <property type="entry name" value="GGGWT_bact"/>
    <property type="match status" value="1"/>
</dbReference>
<reference evidence="5" key="1">
    <citation type="submission" date="2003-08" db="EMBL/GenBank/DDBJ databases">
        <authorList>
            <person name="Birren B."/>
            <person name="Nusbaum C."/>
            <person name="Abebe A."/>
            <person name="Abouelleil A."/>
            <person name="Adekoya E."/>
            <person name="Ait-zahra M."/>
            <person name="Allen N."/>
            <person name="Allen T."/>
            <person name="An P."/>
            <person name="Anderson M."/>
            <person name="Anderson S."/>
            <person name="Arachchi H."/>
            <person name="Armbruster J."/>
            <person name="Bachantsang P."/>
            <person name="Baldwin J."/>
            <person name="Barry A."/>
            <person name="Bayul T."/>
            <person name="Blitshsteyn B."/>
            <person name="Bloom T."/>
            <person name="Blye J."/>
            <person name="Boguslavskiy L."/>
            <person name="Borowsky M."/>
            <person name="Boukhgalter B."/>
            <person name="Brunache A."/>
            <person name="Butler J."/>
            <person name="Calixte N."/>
            <person name="Calvo S."/>
            <person name="Camarata J."/>
            <person name="Campo K."/>
            <person name="Chang J."/>
            <person name="Cheshatsang Y."/>
            <person name="Citroen M."/>
            <person name="Collymore A."/>
            <person name="Considine T."/>
            <person name="Cook A."/>
            <person name="Cooke P."/>
            <person name="Corum B."/>
            <person name="Cuomo C."/>
            <person name="David R."/>
            <person name="Dawoe T."/>
            <person name="Degray S."/>
            <person name="Dodge S."/>
            <person name="Dooley K."/>
            <person name="Dorje P."/>
            <person name="Dorjee K."/>
            <person name="Dorris L."/>
            <person name="Duffey N."/>
            <person name="Dupes A."/>
            <person name="Elkins T."/>
            <person name="Engels R."/>
            <person name="Erickson J."/>
            <person name="Farina A."/>
            <person name="Faro S."/>
            <person name="Ferreira P."/>
            <person name="Fischer H."/>
            <person name="Fitzgerald M."/>
            <person name="Foley K."/>
            <person name="Gage D."/>
            <person name="Galagan J."/>
            <person name="Gearin G."/>
            <person name="Gnerre S."/>
            <person name="Gnirke A."/>
            <person name="Goyette A."/>
            <person name="Graham J."/>
            <person name="Grandbois E."/>
            <person name="Gyaltsen K."/>
            <person name="Hafez N."/>
            <person name="Hagopian D."/>
            <person name="Hagos B."/>
            <person name="Hall J."/>
            <person name="Hatcher B."/>
            <person name="Heller A."/>
            <person name="Higgins H."/>
            <person name="Honan T."/>
            <person name="Horn A."/>
            <person name="Houde N."/>
            <person name="Hughes L."/>
            <person name="Hulme W."/>
            <person name="Husby E."/>
            <person name="Iliev I."/>
            <person name="Jaffe D."/>
            <person name="Jones C."/>
            <person name="Kamal M."/>
            <person name="Kamat A."/>
            <person name="Kamvysselis M."/>
            <person name="Karlsson E."/>
            <person name="Kells C."/>
            <person name="Kieu A."/>
            <person name="Kisner P."/>
            <person name="Kodira C."/>
            <person name="Kulbokas E."/>
            <person name="Labutti K."/>
            <person name="Lama D."/>
            <person name="Landers T."/>
            <person name="Leger J."/>
            <person name="Levine S."/>
            <person name="Lewis D."/>
            <person name="Lewis T."/>
            <person name="Lindblad-toh K."/>
            <person name="Liu X."/>
            <person name="Lokyitsang T."/>
            <person name="Lokyitsang Y."/>
            <person name="Lucien O."/>
            <person name="Lui A."/>
            <person name="Ma L.J."/>
            <person name="Mabbitt R."/>
            <person name="Macdonald J."/>
            <person name="Maclean C."/>
            <person name="Major J."/>
            <person name="Manning J."/>
            <person name="Marabella R."/>
            <person name="Maru K."/>
            <person name="Matthews C."/>
            <person name="Mauceli E."/>
            <person name="Mccarthy M."/>
            <person name="Mcdonough S."/>
            <person name="Mcghee T."/>
            <person name="Meldrim J."/>
            <person name="Meneus L."/>
            <person name="Mesirov J."/>
            <person name="Mihalev A."/>
            <person name="Mihova T."/>
            <person name="Mikkelsen T."/>
            <person name="Mlenga V."/>
            <person name="Moru K."/>
            <person name="Mozes J."/>
            <person name="Mulrain L."/>
            <person name="Munson G."/>
            <person name="Naylor J."/>
            <person name="Newes C."/>
            <person name="Nguyen C."/>
            <person name="Nguyen N."/>
            <person name="Nguyen T."/>
            <person name="Nicol R."/>
            <person name="Nielsen C."/>
            <person name="Nizzari M."/>
            <person name="Norbu C."/>
            <person name="Norbu N."/>
            <person name="O'donnell P."/>
            <person name="Okoawo O."/>
            <person name="O'leary S."/>
            <person name="Omotosho B."/>
            <person name="O'neill K."/>
            <person name="Osman S."/>
            <person name="Parker S."/>
            <person name="Perrin D."/>
            <person name="Phunkhang P."/>
            <person name="Piqani B."/>
            <person name="Purcell S."/>
            <person name="Rachupka T."/>
            <person name="Ramasamy U."/>
            <person name="Rameau R."/>
            <person name="Ray V."/>
            <person name="Raymond C."/>
            <person name="Retta R."/>
            <person name="Richardson S."/>
            <person name="Rise C."/>
            <person name="Rodriguez J."/>
            <person name="Rogers J."/>
            <person name="Rogov P."/>
            <person name="Rutman M."/>
            <person name="Schupbach R."/>
            <person name="Seaman C."/>
            <person name="Settipalli S."/>
            <person name="Sharpe T."/>
            <person name="Sheridan J."/>
            <person name="Sherpa N."/>
            <person name="Shi J."/>
            <person name="Smirnov S."/>
            <person name="Smith C."/>
            <person name="Sougnez C."/>
            <person name="Spencer B."/>
            <person name="Stalker J."/>
            <person name="Stange-thomann N."/>
            <person name="Stavropoulos S."/>
            <person name="Stetson K."/>
            <person name="Stone C."/>
            <person name="Stone S."/>
            <person name="Stubbs M."/>
            <person name="Talamas J."/>
            <person name="Tchuinga P."/>
            <person name="Tenzing P."/>
            <person name="Tesfaye S."/>
            <person name="Theodore J."/>
            <person name="Thoulutsang Y."/>
            <person name="Topham K."/>
            <person name="Towey S."/>
            <person name="Tsamla T."/>
            <person name="Tsomo N."/>
            <person name="Vallee D."/>
            <person name="Vassiliev H."/>
            <person name="Venkataraman V."/>
            <person name="Vinson J."/>
            <person name="Vo A."/>
            <person name="Wade C."/>
            <person name="Wang S."/>
            <person name="Wangchuk T."/>
            <person name="Wangdi T."/>
            <person name="Whittaker C."/>
            <person name="Wilkinson J."/>
            <person name="Wu Y."/>
            <person name="Wyman D."/>
            <person name="Yadav S."/>
            <person name="Yang S."/>
            <person name="Yang X."/>
            <person name="Yeager S."/>
            <person name="Yee E."/>
            <person name="Young G."/>
            <person name="Zainoun J."/>
            <person name="Zembeck L."/>
            <person name="Zimmer A."/>
            <person name="Zody M."/>
            <person name="Lander E."/>
        </authorList>
    </citation>
    <scope>NUCLEOTIDE SEQUENCE [LARGE SCALE GENOMIC DNA]</scope>
</reference>
<accession>H2ZEJ6</accession>
<dbReference type="InterPro" id="IPR020837">
    <property type="entry name" value="Fibrinogen_CS"/>
</dbReference>
<dbReference type="PANTHER" id="PTHR19143:SF379">
    <property type="entry name" value="FIBROLEUKIN-LIKE"/>
    <property type="match status" value="1"/>
</dbReference>